<feature type="compositionally biased region" description="Basic and acidic residues" evidence="4">
    <location>
        <begin position="545"/>
        <end position="558"/>
    </location>
</feature>
<comment type="similarity">
    <text evidence="1">Belongs to the DNA mismatch repair MutL/HexB family.</text>
</comment>
<dbReference type="SUPFAM" id="SSF118116">
    <property type="entry name" value="DNA mismatch repair protein MutL"/>
    <property type="match status" value="1"/>
</dbReference>
<dbReference type="PANTHER" id="PTHR10073">
    <property type="entry name" value="DNA MISMATCH REPAIR PROTEIN MLH, PMS, MUTL"/>
    <property type="match status" value="1"/>
</dbReference>
<name>A0A9P6NCW9_9BASI</name>
<evidence type="ECO:0000256" key="4">
    <source>
        <dbReference type="SAM" id="MobiDB-lite"/>
    </source>
</evidence>
<evidence type="ECO:0000313" key="7">
    <source>
        <dbReference type="EMBL" id="KAG0143804.1"/>
    </source>
</evidence>
<comment type="caution">
    <text evidence="7">The sequence shown here is derived from an EMBL/GenBank/DDBJ whole genome shotgun (WGS) entry which is preliminary data.</text>
</comment>
<feature type="domain" description="DNA mismatch repair protein S5" evidence="6">
    <location>
        <begin position="225"/>
        <end position="370"/>
    </location>
</feature>
<dbReference type="InterPro" id="IPR014790">
    <property type="entry name" value="MutL_C"/>
</dbReference>
<dbReference type="InterPro" id="IPR037198">
    <property type="entry name" value="MutL_C_sf"/>
</dbReference>
<dbReference type="Pfam" id="PF13589">
    <property type="entry name" value="HATPase_c_3"/>
    <property type="match status" value="1"/>
</dbReference>
<keyword evidence="8" id="KW-1185">Reference proteome</keyword>
<dbReference type="GO" id="GO:0030983">
    <property type="term" value="F:mismatched DNA binding"/>
    <property type="evidence" value="ECO:0007669"/>
    <property type="project" value="InterPro"/>
</dbReference>
<dbReference type="PANTHER" id="PTHR10073:SF52">
    <property type="entry name" value="MISMATCH REPAIR ENDONUCLEASE PMS2"/>
    <property type="match status" value="1"/>
</dbReference>
<feature type="region of interest" description="Disordered" evidence="4">
    <location>
        <begin position="441"/>
        <end position="657"/>
    </location>
</feature>
<dbReference type="CDD" id="cd03484">
    <property type="entry name" value="MutL_Trans_hPMS_2_like"/>
    <property type="match status" value="1"/>
</dbReference>
<dbReference type="InterPro" id="IPR014721">
    <property type="entry name" value="Ribsml_uS5_D2-typ_fold_subgr"/>
</dbReference>
<accession>A0A9P6NCW9</accession>
<evidence type="ECO:0000256" key="3">
    <source>
        <dbReference type="ARBA" id="ARBA00070941"/>
    </source>
</evidence>
<dbReference type="Gene3D" id="3.30.1540.20">
    <property type="entry name" value="MutL, C-terminal domain, dimerisation subdomain"/>
    <property type="match status" value="1"/>
</dbReference>
<dbReference type="SMART" id="SM00853">
    <property type="entry name" value="MutL_C"/>
    <property type="match status" value="1"/>
</dbReference>
<dbReference type="InterPro" id="IPR038973">
    <property type="entry name" value="MutL/Mlh/Pms-like"/>
</dbReference>
<evidence type="ECO:0000313" key="8">
    <source>
        <dbReference type="Proteomes" id="UP000886653"/>
    </source>
</evidence>
<dbReference type="FunFam" id="3.30.565.10:FF:000014">
    <property type="entry name" value="Mismatch repair endonuclease pms1, putative"/>
    <property type="match status" value="1"/>
</dbReference>
<protein>
    <recommendedName>
        <fullName evidence="3">DNA mismatch repair protein PMS1</fullName>
    </recommendedName>
</protein>
<dbReference type="Gene3D" id="3.30.565.10">
    <property type="entry name" value="Histidine kinase-like ATPase, C-terminal domain"/>
    <property type="match status" value="1"/>
</dbReference>
<dbReference type="Gene3D" id="3.30.230.10">
    <property type="match status" value="1"/>
</dbReference>
<feature type="compositionally biased region" description="Basic and acidic residues" evidence="4">
    <location>
        <begin position="628"/>
        <end position="639"/>
    </location>
</feature>
<evidence type="ECO:0000259" key="6">
    <source>
        <dbReference type="SMART" id="SM01340"/>
    </source>
</evidence>
<keyword evidence="2" id="KW-0227">DNA damage</keyword>
<dbReference type="InterPro" id="IPR020568">
    <property type="entry name" value="Ribosomal_Su5_D2-typ_SF"/>
</dbReference>
<gene>
    <name evidence="7" type="ORF">CROQUDRAFT_660779</name>
</gene>
<feature type="compositionally biased region" description="Basic and acidic residues" evidence="4">
    <location>
        <begin position="565"/>
        <end position="576"/>
    </location>
</feature>
<feature type="compositionally biased region" description="Polar residues" evidence="4">
    <location>
        <begin position="640"/>
        <end position="649"/>
    </location>
</feature>
<dbReference type="GO" id="GO:0140664">
    <property type="term" value="F:ATP-dependent DNA damage sensor activity"/>
    <property type="evidence" value="ECO:0007669"/>
    <property type="project" value="InterPro"/>
</dbReference>
<dbReference type="Gene3D" id="3.30.1370.100">
    <property type="entry name" value="MutL, C-terminal domain, regulatory subdomain"/>
    <property type="match status" value="1"/>
</dbReference>
<dbReference type="EMBL" id="MU167310">
    <property type="protein sequence ID" value="KAG0143804.1"/>
    <property type="molecule type" value="Genomic_DNA"/>
</dbReference>
<dbReference type="GO" id="GO:0016887">
    <property type="term" value="F:ATP hydrolysis activity"/>
    <property type="evidence" value="ECO:0007669"/>
    <property type="project" value="InterPro"/>
</dbReference>
<dbReference type="PROSITE" id="PS00058">
    <property type="entry name" value="DNA_MISMATCH_REPAIR_1"/>
    <property type="match status" value="1"/>
</dbReference>
<dbReference type="InterPro" id="IPR014762">
    <property type="entry name" value="DNA_mismatch_repair_CS"/>
</dbReference>
<dbReference type="Pfam" id="PF01119">
    <property type="entry name" value="DNA_mis_repair"/>
    <property type="match status" value="1"/>
</dbReference>
<dbReference type="FunFam" id="3.30.1370.100:FF:000001">
    <property type="entry name" value="Mismatch repair endonuclease pms1, putative"/>
    <property type="match status" value="1"/>
</dbReference>
<feature type="compositionally biased region" description="Acidic residues" evidence="4">
    <location>
        <begin position="577"/>
        <end position="593"/>
    </location>
</feature>
<dbReference type="Pfam" id="PF08676">
    <property type="entry name" value="MutL_C"/>
    <property type="match status" value="1"/>
</dbReference>
<dbReference type="GO" id="GO:0005524">
    <property type="term" value="F:ATP binding"/>
    <property type="evidence" value="ECO:0007669"/>
    <property type="project" value="InterPro"/>
</dbReference>
<dbReference type="SUPFAM" id="SSF54211">
    <property type="entry name" value="Ribosomal protein S5 domain 2-like"/>
    <property type="match status" value="1"/>
</dbReference>
<feature type="domain" description="MutL C-terminal dimerisation" evidence="5">
    <location>
        <begin position="735"/>
        <end position="891"/>
    </location>
</feature>
<evidence type="ECO:0000256" key="1">
    <source>
        <dbReference type="ARBA" id="ARBA00006082"/>
    </source>
</evidence>
<dbReference type="InterPro" id="IPR042121">
    <property type="entry name" value="MutL_C_regsub"/>
</dbReference>
<evidence type="ECO:0000259" key="5">
    <source>
        <dbReference type="SMART" id="SM00853"/>
    </source>
</evidence>
<dbReference type="InterPro" id="IPR036890">
    <property type="entry name" value="HATPase_C_sf"/>
</dbReference>
<evidence type="ECO:0000256" key="2">
    <source>
        <dbReference type="ARBA" id="ARBA00022763"/>
    </source>
</evidence>
<sequence>MQGQSGSQSSTIRAIDANSVHKITSAQVVVDLPTAVKELLENSLDAGATAIEVRFKEYGLEGLEVVDNGSGISEADLSTVALNHHTSKLAAFEDLEKLNTFGFRGEALSSLCALSKVKLQTSTAETEPKGWTIEFDKLGNITSKKVCSRPRGTTITINSLFYTLPVRQKQFAKDYKKHFAQAQTLLQAYGLISTNLNLKVSNQPAKGPKVFQFQTQPNANIRQNFANIFTVKASQSVIDFELNLRVSPDKMILKALALSQDDGSEPEAVWTAVKVEGLISKPAHGQGRTSADRQFFYINGRPFAPSKVAKCVNEIYKQFNTNQYPVVLANFLLSPDAYDLNIDPNKRTVFLHSEQNLIEALKIELEIAFQPHRSTFALSRLGSSSFSLPPSSQIEGTSTQSLKRKVPIVQPSHDPTPESGIEVDANMPTKKARVENLDIPIAGPSNVAQDPLPLFLPESTSDTEVHDRPSQSSQPSVAPSVTPNDRDADPPEPWVPSALRDGSTKRWDRTPVQMTLDTSSASWNLKKSDTDSSKGKIAISRKGTRKPDSSMQRMKDRLQQFTRGADVDEGKGKMSAEEEIEVDDDEDSEDESFTSEMGVRKGEIEEEEAETRRRSTSQRSSMIDDDVGLDHHGPADHETCSNSPHQGSSAPARAGSNQWRDEIASGHVNGEVVVPLDMDRLEMVWARRVEPKNALVTETDAIDEISAAGVGESESQATAVLSRTVHQNDFATMKVIGQFNLGFIIAGLGSDDVVIVDQHASDEKYNFERLQRETKLSGQRLLTPRVLDLPAAEELTAMEHRDLLELNGFGISVDEEAPVGQRVKLVAQPVSRDTVWGPSDLEELIHLIRNADLGAGSSKIQPGAPPLRPSKTRKMLASRACRASVMIGDSLTMGQMRSILNHMGTMEEPWACPHGRPTMRWLARCEGDVEVDSRENVQELLEASFL</sequence>
<dbReference type="InterPro" id="IPR013507">
    <property type="entry name" value="DNA_mismatch_S5_2-like"/>
</dbReference>
<dbReference type="GO" id="GO:0000710">
    <property type="term" value="P:meiotic mismatch repair"/>
    <property type="evidence" value="ECO:0007669"/>
    <property type="project" value="UniProtKB-ARBA"/>
</dbReference>
<dbReference type="AlphaFoldDB" id="A0A9P6NCW9"/>
<feature type="compositionally biased region" description="Polar residues" evidence="4">
    <location>
        <begin position="512"/>
        <end position="525"/>
    </location>
</feature>
<proteinExistence type="inferred from homology"/>
<dbReference type="Proteomes" id="UP000886653">
    <property type="component" value="Unassembled WGS sequence"/>
</dbReference>
<dbReference type="CDD" id="cd16926">
    <property type="entry name" value="HATPase_MutL-MLH-PMS-like"/>
    <property type="match status" value="1"/>
</dbReference>
<organism evidence="7 8">
    <name type="scientific">Cronartium quercuum f. sp. fusiforme G11</name>
    <dbReference type="NCBI Taxonomy" id="708437"/>
    <lineage>
        <taxon>Eukaryota</taxon>
        <taxon>Fungi</taxon>
        <taxon>Dikarya</taxon>
        <taxon>Basidiomycota</taxon>
        <taxon>Pucciniomycotina</taxon>
        <taxon>Pucciniomycetes</taxon>
        <taxon>Pucciniales</taxon>
        <taxon>Coleosporiaceae</taxon>
        <taxon>Cronartium</taxon>
    </lineage>
</organism>
<dbReference type="NCBIfam" id="TIGR00585">
    <property type="entry name" value="mutl"/>
    <property type="match status" value="1"/>
</dbReference>
<dbReference type="SMART" id="SM01340">
    <property type="entry name" value="DNA_mis_repair"/>
    <property type="match status" value="1"/>
</dbReference>
<feature type="compositionally biased region" description="Low complexity" evidence="4">
    <location>
        <begin position="470"/>
        <end position="483"/>
    </location>
</feature>
<feature type="region of interest" description="Disordered" evidence="4">
    <location>
        <begin position="387"/>
        <end position="423"/>
    </location>
</feature>
<reference evidence="7" key="1">
    <citation type="submission" date="2013-11" db="EMBL/GenBank/DDBJ databases">
        <title>Genome sequence of the fusiform rust pathogen reveals effectors for host alternation and coevolution with pine.</title>
        <authorList>
            <consortium name="DOE Joint Genome Institute"/>
            <person name="Smith K."/>
            <person name="Pendleton A."/>
            <person name="Kubisiak T."/>
            <person name="Anderson C."/>
            <person name="Salamov A."/>
            <person name="Aerts A."/>
            <person name="Riley R."/>
            <person name="Clum A."/>
            <person name="Lindquist E."/>
            <person name="Ence D."/>
            <person name="Campbell M."/>
            <person name="Kronenberg Z."/>
            <person name="Feau N."/>
            <person name="Dhillon B."/>
            <person name="Hamelin R."/>
            <person name="Burleigh J."/>
            <person name="Smith J."/>
            <person name="Yandell M."/>
            <person name="Nelson C."/>
            <person name="Grigoriev I."/>
            <person name="Davis J."/>
        </authorList>
    </citation>
    <scope>NUCLEOTIDE SEQUENCE</scope>
    <source>
        <strain evidence="7">G11</strain>
    </source>
</reference>
<dbReference type="GO" id="GO:0032389">
    <property type="term" value="C:MutLalpha complex"/>
    <property type="evidence" value="ECO:0007669"/>
    <property type="project" value="TreeGrafter"/>
</dbReference>
<dbReference type="OrthoDB" id="10263226at2759"/>
<dbReference type="SUPFAM" id="SSF55874">
    <property type="entry name" value="ATPase domain of HSP90 chaperone/DNA topoisomerase II/histidine kinase"/>
    <property type="match status" value="1"/>
</dbReference>
<dbReference type="InterPro" id="IPR002099">
    <property type="entry name" value="MutL/Mlh/PMS"/>
</dbReference>
<dbReference type="InterPro" id="IPR042120">
    <property type="entry name" value="MutL_C_dimsub"/>
</dbReference>